<keyword evidence="6 9" id="KW-0408">Iron</keyword>
<dbReference type="InterPro" id="IPR013785">
    <property type="entry name" value="Aldolase_TIM"/>
</dbReference>
<feature type="domain" description="Radical SAM core" evidence="10">
    <location>
        <begin position="1"/>
        <end position="248"/>
    </location>
</feature>
<dbReference type="SFLD" id="SFLDF00288">
    <property type="entry name" value="HemN-like__clustered_with_nucl"/>
    <property type="match status" value="1"/>
</dbReference>
<dbReference type="AlphaFoldDB" id="A0A412BHG0"/>
<keyword evidence="7 9" id="KW-0411">Iron-sulfur</keyword>
<keyword evidence="5 9" id="KW-0479">Metal-binding</keyword>
<dbReference type="GO" id="GO:0051539">
    <property type="term" value="F:4 iron, 4 sulfur cluster binding"/>
    <property type="evidence" value="ECO:0007669"/>
    <property type="project" value="UniProtKB-UniRule"/>
</dbReference>
<dbReference type="PROSITE" id="PS51918">
    <property type="entry name" value="RADICAL_SAM"/>
    <property type="match status" value="1"/>
</dbReference>
<evidence type="ECO:0000256" key="6">
    <source>
        <dbReference type="ARBA" id="ARBA00023004"/>
    </source>
</evidence>
<organism evidence="11 12">
    <name type="scientific">Roseburia inulinivorans</name>
    <dbReference type="NCBI Taxonomy" id="360807"/>
    <lineage>
        <taxon>Bacteria</taxon>
        <taxon>Bacillati</taxon>
        <taxon>Bacillota</taxon>
        <taxon>Clostridia</taxon>
        <taxon>Lachnospirales</taxon>
        <taxon>Lachnospiraceae</taxon>
        <taxon>Roseburia</taxon>
    </lineage>
</organism>
<dbReference type="InterPro" id="IPR004559">
    <property type="entry name" value="HemW-like"/>
</dbReference>
<comment type="function">
    <text evidence="9">Probably acts as a heme chaperone, transferring heme to an unknown acceptor. Binds one molecule of heme per monomer, possibly covalently. Binds 1 [4Fe-4S] cluster. The cluster is coordinated with 3 cysteines and an exchangeable S-adenosyl-L-methionine.</text>
</comment>
<dbReference type="Gene3D" id="3.20.20.70">
    <property type="entry name" value="Aldolase class I"/>
    <property type="match status" value="1"/>
</dbReference>
<dbReference type="Pfam" id="PF06969">
    <property type="entry name" value="HemN_C"/>
    <property type="match status" value="1"/>
</dbReference>
<keyword evidence="4 9" id="KW-0949">S-adenosyl-L-methionine</keyword>
<evidence type="ECO:0000256" key="7">
    <source>
        <dbReference type="ARBA" id="ARBA00023014"/>
    </source>
</evidence>
<evidence type="ECO:0000313" key="12">
    <source>
        <dbReference type="Proteomes" id="UP000283738"/>
    </source>
</evidence>
<keyword evidence="9" id="KW-0004">4Fe-4S</keyword>
<dbReference type="InterPro" id="IPR007197">
    <property type="entry name" value="rSAM"/>
</dbReference>
<evidence type="ECO:0000259" key="10">
    <source>
        <dbReference type="PROSITE" id="PS51918"/>
    </source>
</evidence>
<keyword evidence="3 9" id="KW-0349">Heme</keyword>
<dbReference type="InterPro" id="IPR006638">
    <property type="entry name" value="Elp3/MiaA/NifB-like_rSAM"/>
</dbReference>
<comment type="similarity">
    <text evidence="1">Belongs to the anaerobic coproporphyrinogen-III oxidase family. HemW subfamily.</text>
</comment>
<dbReference type="SFLD" id="SFLDF00562">
    <property type="entry name" value="HemN-like__clustered_with_heat"/>
    <property type="match status" value="1"/>
</dbReference>
<dbReference type="InterPro" id="IPR034505">
    <property type="entry name" value="Coproporphyrinogen-III_oxidase"/>
</dbReference>
<dbReference type="GO" id="GO:0004109">
    <property type="term" value="F:coproporphyrinogen oxidase activity"/>
    <property type="evidence" value="ECO:0007669"/>
    <property type="project" value="InterPro"/>
</dbReference>
<evidence type="ECO:0000256" key="3">
    <source>
        <dbReference type="ARBA" id="ARBA00022617"/>
    </source>
</evidence>
<name>A0A412BHG0_9FIRM</name>
<comment type="subcellular location">
    <subcellularLocation>
        <location evidence="9">Cytoplasm</location>
    </subcellularLocation>
</comment>
<evidence type="ECO:0000313" key="11">
    <source>
        <dbReference type="EMBL" id="RGQ54003.1"/>
    </source>
</evidence>
<evidence type="ECO:0000256" key="4">
    <source>
        <dbReference type="ARBA" id="ARBA00022691"/>
    </source>
</evidence>
<proteinExistence type="inferred from homology"/>
<dbReference type="Proteomes" id="UP000283738">
    <property type="component" value="Unassembled WGS sequence"/>
</dbReference>
<dbReference type="GO" id="GO:0005737">
    <property type="term" value="C:cytoplasm"/>
    <property type="evidence" value="ECO:0007669"/>
    <property type="project" value="UniProtKB-SubCell"/>
</dbReference>
<dbReference type="Pfam" id="PF04055">
    <property type="entry name" value="Radical_SAM"/>
    <property type="match status" value="1"/>
</dbReference>
<dbReference type="InterPro" id="IPR010723">
    <property type="entry name" value="HemN_C"/>
</dbReference>
<dbReference type="SFLD" id="SFLDG01082">
    <property type="entry name" value="B12-binding_domain_containing"/>
    <property type="match status" value="1"/>
</dbReference>
<dbReference type="SUPFAM" id="SSF102114">
    <property type="entry name" value="Radical SAM enzymes"/>
    <property type="match status" value="1"/>
</dbReference>
<dbReference type="PANTHER" id="PTHR13932">
    <property type="entry name" value="COPROPORPHYRINIGEN III OXIDASE"/>
    <property type="match status" value="1"/>
</dbReference>
<sequence>MEKKELELYIHIPFCVKKCDYCDFLSFSADEQTQRSYVAALQKELVFYGAKYKGRRITTIFIGGGTPSWLREESMQAVMETVYQNFAVDGDAEITIECNPGTVTEHKFEVYRKIGINRLSIGLQSAHNDELKILGRIHTYEQFLKTYDMARKHGFTNINIDLMSSLPGQTPDIFCDSLHHVLQLKPEHISAYSLIIEKGTPFYELYKFDAVRQEAGMQTESLPTEEEEYQTTKMTQHILKEAGYHWYEVSNFAKPGYECRHNIGYWKRVDYLGVGLGASSLIDNVRYSNTRDLYTYLSECENIHDCYMQYPLIEGVTGSAVYSADGTHLLVPAVNLHAAAEQTTRNEQMEEFMFLGLRMRDGFYRDEFTQAFGIPIEAVYGDALNHLQQEELLLKREGRIYLTDKGMDLNNYVVAQFML</sequence>
<dbReference type="InterPro" id="IPR058240">
    <property type="entry name" value="rSAM_sf"/>
</dbReference>
<dbReference type="CDD" id="cd01335">
    <property type="entry name" value="Radical_SAM"/>
    <property type="match status" value="1"/>
</dbReference>
<dbReference type="SFLD" id="SFLDG01065">
    <property type="entry name" value="anaerobic_coproporphyrinogen-I"/>
    <property type="match status" value="1"/>
</dbReference>
<comment type="caution">
    <text evidence="11">The sequence shown here is derived from an EMBL/GenBank/DDBJ whole genome shotgun (WGS) entry which is preliminary data.</text>
</comment>
<evidence type="ECO:0000256" key="9">
    <source>
        <dbReference type="RuleBase" id="RU364116"/>
    </source>
</evidence>
<dbReference type="EMBL" id="QRTF01000003">
    <property type="protein sequence ID" value="RGQ54003.1"/>
    <property type="molecule type" value="Genomic_DNA"/>
</dbReference>
<evidence type="ECO:0000256" key="2">
    <source>
        <dbReference type="ARBA" id="ARBA00017228"/>
    </source>
</evidence>
<evidence type="ECO:0000256" key="1">
    <source>
        <dbReference type="ARBA" id="ARBA00006100"/>
    </source>
</evidence>
<accession>A0A412BHG0</accession>
<dbReference type="SFLD" id="SFLDS00029">
    <property type="entry name" value="Radical_SAM"/>
    <property type="match status" value="1"/>
</dbReference>
<dbReference type="SMART" id="SM00729">
    <property type="entry name" value="Elp3"/>
    <property type="match status" value="1"/>
</dbReference>
<dbReference type="NCBIfam" id="TIGR00539">
    <property type="entry name" value="hemN_rel"/>
    <property type="match status" value="1"/>
</dbReference>
<reference evidence="11 12" key="1">
    <citation type="submission" date="2018-08" db="EMBL/GenBank/DDBJ databases">
        <title>A genome reference for cultivated species of the human gut microbiota.</title>
        <authorList>
            <person name="Zou Y."/>
            <person name="Xue W."/>
            <person name="Luo G."/>
        </authorList>
    </citation>
    <scope>NUCLEOTIDE SEQUENCE [LARGE SCALE GENOMIC DNA]</scope>
    <source>
        <strain evidence="11 12">AF28-15</strain>
    </source>
</reference>
<evidence type="ECO:0000256" key="8">
    <source>
        <dbReference type="ARBA" id="ARBA00023186"/>
    </source>
</evidence>
<dbReference type="GO" id="GO:0006779">
    <property type="term" value="P:porphyrin-containing compound biosynthetic process"/>
    <property type="evidence" value="ECO:0007669"/>
    <property type="project" value="InterPro"/>
</dbReference>
<protein>
    <recommendedName>
        <fullName evidence="2 9">Heme chaperone HemW</fullName>
    </recommendedName>
</protein>
<dbReference type="GO" id="GO:0046872">
    <property type="term" value="F:metal ion binding"/>
    <property type="evidence" value="ECO:0007669"/>
    <property type="project" value="UniProtKB-UniRule"/>
</dbReference>
<dbReference type="PANTHER" id="PTHR13932:SF5">
    <property type="entry name" value="RADICAL S-ADENOSYL METHIONINE DOMAIN-CONTAINING PROTEIN 1, MITOCHONDRIAL"/>
    <property type="match status" value="1"/>
</dbReference>
<evidence type="ECO:0000256" key="5">
    <source>
        <dbReference type="ARBA" id="ARBA00022723"/>
    </source>
</evidence>
<keyword evidence="8 9" id="KW-0143">Chaperone</keyword>
<gene>
    <name evidence="11" type="ORF">DWY96_02545</name>
</gene>
<keyword evidence="9" id="KW-0963">Cytoplasm</keyword>
<dbReference type="RefSeq" id="WP_118108929.1">
    <property type="nucleotide sequence ID" value="NZ_QRTF01000003.1"/>
</dbReference>